<evidence type="ECO:0000256" key="4">
    <source>
        <dbReference type="ARBA" id="ARBA00023033"/>
    </source>
</evidence>
<dbReference type="InterPro" id="IPR050182">
    <property type="entry name" value="Cytochrome_P450_fam2"/>
</dbReference>
<keyword evidence="5 6" id="KW-0349">Heme</keyword>
<gene>
    <name evidence="7" type="ORF">OSB1V03_LOCUS3909</name>
</gene>
<comment type="similarity">
    <text evidence="1 6">Belongs to the cytochrome P450 family.</text>
</comment>
<proteinExistence type="inferred from homology"/>
<evidence type="ECO:0000256" key="6">
    <source>
        <dbReference type="RuleBase" id="RU000461"/>
    </source>
</evidence>
<dbReference type="PROSITE" id="PS00086">
    <property type="entry name" value="CYTOCHROME_P450"/>
    <property type="match status" value="1"/>
</dbReference>
<dbReference type="AlphaFoldDB" id="A0A7R9PX04"/>
<evidence type="ECO:0000256" key="3">
    <source>
        <dbReference type="ARBA" id="ARBA00023004"/>
    </source>
</evidence>
<dbReference type="InterPro" id="IPR001128">
    <property type="entry name" value="Cyt_P450"/>
</dbReference>
<keyword evidence="6" id="KW-0560">Oxidoreductase</keyword>
<dbReference type="EMBL" id="OC856246">
    <property type="protein sequence ID" value="CAD7623453.1"/>
    <property type="molecule type" value="Genomic_DNA"/>
</dbReference>
<feature type="binding site" description="axial binding residue" evidence="5">
    <location>
        <position position="127"/>
    </location>
    <ligand>
        <name>heme</name>
        <dbReference type="ChEBI" id="CHEBI:30413"/>
    </ligand>
    <ligandPart>
        <name>Fe</name>
        <dbReference type="ChEBI" id="CHEBI:18248"/>
    </ligandPart>
</feature>
<dbReference type="InterPro" id="IPR036396">
    <property type="entry name" value="Cyt_P450_sf"/>
</dbReference>
<evidence type="ECO:0000256" key="1">
    <source>
        <dbReference type="ARBA" id="ARBA00010617"/>
    </source>
</evidence>
<keyword evidence="4 6" id="KW-0503">Monooxygenase</keyword>
<reference evidence="7" key="1">
    <citation type="submission" date="2020-11" db="EMBL/GenBank/DDBJ databases">
        <authorList>
            <person name="Tran Van P."/>
        </authorList>
    </citation>
    <scope>NUCLEOTIDE SEQUENCE</scope>
</reference>
<evidence type="ECO:0000256" key="2">
    <source>
        <dbReference type="ARBA" id="ARBA00022723"/>
    </source>
</evidence>
<dbReference type="GO" id="GO:0005737">
    <property type="term" value="C:cytoplasm"/>
    <property type="evidence" value="ECO:0007669"/>
    <property type="project" value="TreeGrafter"/>
</dbReference>
<dbReference type="EMBL" id="CAJPIZ010001671">
    <property type="protein sequence ID" value="CAG2103883.1"/>
    <property type="molecule type" value="Genomic_DNA"/>
</dbReference>
<evidence type="ECO:0008006" key="9">
    <source>
        <dbReference type="Google" id="ProtNLM"/>
    </source>
</evidence>
<name>A0A7R9PX04_9ACAR</name>
<dbReference type="GO" id="GO:0005506">
    <property type="term" value="F:iron ion binding"/>
    <property type="evidence" value="ECO:0007669"/>
    <property type="project" value="InterPro"/>
</dbReference>
<comment type="cofactor">
    <cofactor evidence="5">
        <name>heme</name>
        <dbReference type="ChEBI" id="CHEBI:30413"/>
    </cofactor>
</comment>
<accession>A0A7R9PX04</accession>
<dbReference type="GO" id="GO:0008395">
    <property type="term" value="F:steroid hydroxylase activity"/>
    <property type="evidence" value="ECO:0007669"/>
    <property type="project" value="TreeGrafter"/>
</dbReference>
<dbReference type="PANTHER" id="PTHR24300">
    <property type="entry name" value="CYTOCHROME P450 508A4-RELATED"/>
    <property type="match status" value="1"/>
</dbReference>
<dbReference type="Gene3D" id="1.10.630.10">
    <property type="entry name" value="Cytochrome P450"/>
    <property type="match status" value="1"/>
</dbReference>
<evidence type="ECO:0000313" key="8">
    <source>
        <dbReference type="Proteomes" id="UP000759131"/>
    </source>
</evidence>
<dbReference type="InterPro" id="IPR017972">
    <property type="entry name" value="Cyt_P450_CS"/>
</dbReference>
<organism evidence="7">
    <name type="scientific">Medioppia subpectinata</name>
    <dbReference type="NCBI Taxonomy" id="1979941"/>
    <lineage>
        <taxon>Eukaryota</taxon>
        <taxon>Metazoa</taxon>
        <taxon>Ecdysozoa</taxon>
        <taxon>Arthropoda</taxon>
        <taxon>Chelicerata</taxon>
        <taxon>Arachnida</taxon>
        <taxon>Acari</taxon>
        <taxon>Acariformes</taxon>
        <taxon>Sarcoptiformes</taxon>
        <taxon>Oribatida</taxon>
        <taxon>Brachypylina</taxon>
        <taxon>Oppioidea</taxon>
        <taxon>Oppiidae</taxon>
        <taxon>Medioppia</taxon>
    </lineage>
</organism>
<dbReference type="SUPFAM" id="SSF48264">
    <property type="entry name" value="Cytochrome P450"/>
    <property type="match status" value="1"/>
</dbReference>
<sequence>MNRALKLRKHYFNGYYYILPEIGDRVPVIQDKSKLCYNMAFVMEMLRFRNPTPLSVFHKALVDCKLGPFNIPKNTQVVLHQAGILMNEQYWCEPNQFKPERFLDKHGQFLDTKHSAYIPFSCGRRICPGEQLAITDLFLSLVRFIQLTSSYRIEFYNEHVI</sequence>
<dbReference type="Proteomes" id="UP000759131">
    <property type="component" value="Unassembled WGS sequence"/>
</dbReference>
<evidence type="ECO:0000256" key="5">
    <source>
        <dbReference type="PIRSR" id="PIRSR602401-1"/>
    </source>
</evidence>
<dbReference type="PRINTS" id="PR00385">
    <property type="entry name" value="P450"/>
</dbReference>
<keyword evidence="8" id="KW-1185">Reference proteome</keyword>
<dbReference type="GO" id="GO:0006082">
    <property type="term" value="P:organic acid metabolic process"/>
    <property type="evidence" value="ECO:0007669"/>
    <property type="project" value="TreeGrafter"/>
</dbReference>
<dbReference type="Pfam" id="PF00067">
    <property type="entry name" value="p450"/>
    <property type="match status" value="1"/>
</dbReference>
<keyword evidence="2 5" id="KW-0479">Metal-binding</keyword>
<dbReference type="GO" id="GO:0020037">
    <property type="term" value="F:heme binding"/>
    <property type="evidence" value="ECO:0007669"/>
    <property type="project" value="InterPro"/>
</dbReference>
<dbReference type="PANTHER" id="PTHR24300:SF397">
    <property type="entry name" value="CYTOCHROME P450 2U1"/>
    <property type="match status" value="1"/>
</dbReference>
<keyword evidence="3 5" id="KW-0408">Iron</keyword>
<dbReference type="InterPro" id="IPR002401">
    <property type="entry name" value="Cyt_P450_E_grp-I"/>
</dbReference>
<evidence type="ECO:0000313" key="7">
    <source>
        <dbReference type="EMBL" id="CAD7623453.1"/>
    </source>
</evidence>
<dbReference type="GO" id="GO:0016712">
    <property type="term" value="F:oxidoreductase activity, acting on paired donors, with incorporation or reduction of molecular oxygen, reduced flavin or flavoprotein as one donor, and incorporation of one atom of oxygen"/>
    <property type="evidence" value="ECO:0007669"/>
    <property type="project" value="TreeGrafter"/>
</dbReference>
<dbReference type="PRINTS" id="PR00463">
    <property type="entry name" value="EP450I"/>
</dbReference>
<dbReference type="OrthoDB" id="6434503at2759"/>
<dbReference type="GO" id="GO:0006805">
    <property type="term" value="P:xenobiotic metabolic process"/>
    <property type="evidence" value="ECO:0007669"/>
    <property type="project" value="TreeGrafter"/>
</dbReference>
<protein>
    <recommendedName>
        <fullName evidence="9">Cytochrome P450</fullName>
    </recommendedName>
</protein>